<dbReference type="PANTHER" id="PTHR36766:SF70">
    <property type="entry name" value="DISEASE RESISTANCE PROTEIN RGA4"/>
    <property type="match status" value="1"/>
</dbReference>
<gene>
    <name evidence="4" type="primary">LOC110746815</name>
</gene>
<keyword evidence="1" id="KW-0611">Plant defense</keyword>
<dbReference type="InterPro" id="IPR002182">
    <property type="entry name" value="NB-ARC"/>
</dbReference>
<name>A0A6P5RID7_PRUAV</name>
<dbReference type="Gene3D" id="3.40.50.300">
    <property type="entry name" value="P-loop containing nucleotide triphosphate hydrolases"/>
    <property type="match status" value="1"/>
</dbReference>
<accession>A0A6P5RID7</accession>
<dbReference type="PANTHER" id="PTHR36766">
    <property type="entry name" value="PLANT BROAD-SPECTRUM MILDEW RESISTANCE PROTEIN RPW8"/>
    <property type="match status" value="1"/>
</dbReference>
<dbReference type="GeneID" id="110746815"/>
<dbReference type="Pfam" id="PF00931">
    <property type="entry name" value="NB-ARC"/>
    <property type="match status" value="1"/>
</dbReference>
<protein>
    <submittedName>
        <fullName evidence="4">Disease resistance protein RGA2-like</fullName>
    </submittedName>
</protein>
<dbReference type="InterPro" id="IPR027417">
    <property type="entry name" value="P-loop_NTPase"/>
</dbReference>
<dbReference type="RefSeq" id="XP_021802749.1">
    <property type="nucleotide sequence ID" value="XM_021947057.1"/>
</dbReference>
<feature type="domain" description="NB-ARC" evidence="2">
    <location>
        <begin position="41"/>
        <end position="215"/>
    </location>
</feature>
<dbReference type="PRINTS" id="PR00364">
    <property type="entry name" value="DISEASERSIST"/>
</dbReference>
<proteinExistence type="predicted"/>
<reference evidence="4" key="1">
    <citation type="submission" date="2025-08" db="UniProtKB">
        <authorList>
            <consortium name="RefSeq"/>
        </authorList>
    </citation>
    <scope>IDENTIFICATION</scope>
</reference>
<evidence type="ECO:0000259" key="2">
    <source>
        <dbReference type="Pfam" id="PF00931"/>
    </source>
</evidence>
<dbReference type="GO" id="GO:0043531">
    <property type="term" value="F:ADP binding"/>
    <property type="evidence" value="ECO:0007669"/>
    <property type="project" value="InterPro"/>
</dbReference>
<dbReference type="FunFam" id="3.40.50.300:FF:001091">
    <property type="entry name" value="Probable disease resistance protein At1g61300"/>
    <property type="match status" value="1"/>
</dbReference>
<evidence type="ECO:0000313" key="3">
    <source>
        <dbReference type="Proteomes" id="UP000515124"/>
    </source>
</evidence>
<dbReference type="KEGG" id="pavi:110746815"/>
<dbReference type="Proteomes" id="UP000515124">
    <property type="component" value="Unplaced"/>
</dbReference>
<keyword evidence="3" id="KW-1185">Reference proteome</keyword>
<dbReference type="AlphaFoldDB" id="A0A6P5RID7"/>
<organism evidence="3 4">
    <name type="scientific">Prunus avium</name>
    <name type="common">Cherry</name>
    <name type="synonym">Cerasus avium</name>
    <dbReference type="NCBI Taxonomy" id="42229"/>
    <lineage>
        <taxon>Eukaryota</taxon>
        <taxon>Viridiplantae</taxon>
        <taxon>Streptophyta</taxon>
        <taxon>Embryophyta</taxon>
        <taxon>Tracheophyta</taxon>
        <taxon>Spermatophyta</taxon>
        <taxon>Magnoliopsida</taxon>
        <taxon>eudicotyledons</taxon>
        <taxon>Gunneridae</taxon>
        <taxon>Pentapetalae</taxon>
        <taxon>rosids</taxon>
        <taxon>fabids</taxon>
        <taxon>Rosales</taxon>
        <taxon>Rosaceae</taxon>
        <taxon>Amygdaloideae</taxon>
        <taxon>Amygdaleae</taxon>
        <taxon>Prunus</taxon>
    </lineage>
</organism>
<sequence length="246" mass="27217">MAAILGLITKKIDATPQGIRGDRETNVFIGRDEIMVGRNKVVYNIVETLINSSNQEANFISVMAIVGMAGLGKTAVAKAVYNEAAISKHFDARIWVCVSSDFSIKLILSQILEMLNPTKVVGRLSLDELLINLQEELKGKRYFLVLDDVWNEYPEKWANLMNCLSKINSAQGSKILVTTRSARVASITETLPSCNLRTLAEDDCWLILKDRAFPHASADISPDLERIGREIAKKCAGVPLVAKVRK</sequence>
<dbReference type="SUPFAM" id="SSF52540">
    <property type="entry name" value="P-loop containing nucleoside triphosphate hydrolases"/>
    <property type="match status" value="1"/>
</dbReference>
<evidence type="ECO:0000313" key="4">
    <source>
        <dbReference type="RefSeq" id="XP_021802749.1"/>
    </source>
</evidence>
<dbReference type="GO" id="GO:0006952">
    <property type="term" value="P:defense response"/>
    <property type="evidence" value="ECO:0007669"/>
    <property type="project" value="UniProtKB-KW"/>
</dbReference>
<evidence type="ECO:0000256" key="1">
    <source>
        <dbReference type="ARBA" id="ARBA00022821"/>
    </source>
</evidence>